<organism evidence="1 2">
    <name type="scientific">Mycolicibacterium sphagni</name>
    <dbReference type="NCBI Taxonomy" id="1786"/>
    <lineage>
        <taxon>Bacteria</taxon>
        <taxon>Bacillati</taxon>
        <taxon>Actinomycetota</taxon>
        <taxon>Actinomycetes</taxon>
        <taxon>Mycobacteriales</taxon>
        <taxon>Mycobacteriaceae</taxon>
        <taxon>Mycolicibacterium</taxon>
    </lineage>
</organism>
<dbReference type="EMBL" id="VBSB01000006">
    <property type="protein sequence ID" value="NTY59978.1"/>
    <property type="molecule type" value="Genomic_DNA"/>
</dbReference>
<dbReference type="Proteomes" id="UP000708347">
    <property type="component" value="Unassembled WGS sequence"/>
</dbReference>
<sequence>MTIPFSVTGAVTCAGYDIWVAATAEVEAWVWLSFDADADGVTVTLARSAVLEVLPGFAALLCCRAVPAVPRDESAGFVELLPDDALPSSALATAGAASSATPNPVAAVPI</sequence>
<evidence type="ECO:0000313" key="1">
    <source>
        <dbReference type="EMBL" id="NTY59978.1"/>
    </source>
</evidence>
<gene>
    <name evidence="1" type="ORF">FEG63_10500</name>
</gene>
<accession>A0ABX2JQL1</accession>
<name>A0ABX2JQL1_9MYCO</name>
<keyword evidence="2" id="KW-1185">Reference proteome</keyword>
<reference evidence="1 2" key="1">
    <citation type="submission" date="2019-05" db="EMBL/GenBank/DDBJ databases">
        <title>Mycolicibacterium sphagni ENV482 genome assembly.</title>
        <authorList>
            <person name="Chen W."/>
            <person name="Faulkner N.W."/>
            <person name="Hyman M.R."/>
        </authorList>
    </citation>
    <scope>NUCLEOTIDE SEQUENCE [LARGE SCALE GENOMIC DNA]</scope>
    <source>
        <strain evidence="1 2">ENV482</strain>
    </source>
</reference>
<proteinExistence type="predicted"/>
<comment type="caution">
    <text evidence="1">The sequence shown here is derived from an EMBL/GenBank/DDBJ whole genome shotgun (WGS) entry which is preliminary data.</text>
</comment>
<evidence type="ECO:0000313" key="2">
    <source>
        <dbReference type="Proteomes" id="UP000708347"/>
    </source>
</evidence>
<protein>
    <submittedName>
        <fullName evidence="1">Uncharacterized protein</fullName>
    </submittedName>
</protein>